<evidence type="ECO:0000313" key="1">
    <source>
        <dbReference type="EMBL" id="NMG27155.1"/>
    </source>
</evidence>
<evidence type="ECO:0000313" key="2">
    <source>
        <dbReference type="Proteomes" id="UP000615989"/>
    </source>
</evidence>
<keyword evidence="2" id="KW-1185">Reference proteome</keyword>
<dbReference type="EMBL" id="WTVG01000151">
    <property type="protein sequence ID" value="NMG27155.1"/>
    <property type="molecule type" value="Genomic_DNA"/>
</dbReference>
<dbReference type="InterPro" id="IPR029068">
    <property type="entry name" value="Glyas_Bleomycin-R_OHBP_Dase"/>
</dbReference>
<dbReference type="Proteomes" id="UP000615989">
    <property type="component" value="Unassembled WGS sequence"/>
</dbReference>
<reference evidence="1" key="1">
    <citation type="submission" date="2019-12" db="EMBL/GenBank/DDBJ databases">
        <title>Comparative genomics gives insights into the taxonomy of the Azoarcus-Aromatoleum group and reveals separate origins of nif in the plant-associated Azoarcus and non-plant-associated Aromatoleum sub-groups.</title>
        <authorList>
            <person name="Lafos M."/>
            <person name="Maluk M."/>
            <person name="Batista M."/>
            <person name="Junghare M."/>
            <person name="Carmona M."/>
            <person name="Faoro H."/>
            <person name="Cruz L.M."/>
            <person name="Battistoni F."/>
            <person name="De Souza E."/>
            <person name="Pedrosa F."/>
            <person name="Chen W.-M."/>
            <person name="Poole P.S."/>
            <person name="Dixon R.A."/>
            <person name="James E.K."/>
        </authorList>
    </citation>
    <scope>NUCLEOTIDE SEQUENCE</scope>
    <source>
        <strain evidence="1">LuFRes1</strain>
    </source>
</reference>
<proteinExistence type="predicted"/>
<dbReference type="RefSeq" id="WP_169120841.1">
    <property type="nucleotide sequence ID" value="NZ_WTVG02000039.1"/>
</dbReference>
<dbReference type="SUPFAM" id="SSF54593">
    <property type="entry name" value="Glyoxalase/Bleomycin resistance protein/Dihydroxybiphenyl dioxygenase"/>
    <property type="match status" value="1"/>
</dbReference>
<dbReference type="Gene3D" id="3.10.180.10">
    <property type="entry name" value="2,3-Dihydroxybiphenyl 1,2-Dioxygenase, domain 1"/>
    <property type="match status" value="1"/>
</dbReference>
<protein>
    <recommendedName>
        <fullName evidence="3">VOC domain-containing protein</fullName>
    </recommendedName>
</protein>
<sequence length="56" mass="5919">MSGDRFQAALDQLRAAGVKLGAIEDTGIAYSIFKNDPDGHQVDLTTYHGKAGATPK</sequence>
<accession>A0ABX1PUU7</accession>
<comment type="caution">
    <text evidence="1">The sequence shown here is derived from an EMBL/GenBank/DDBJ whole genome shotgun (WGS) entry which is preliminary data.</text>
</comment>
<organism evidence="1 2">
    <name type="scientific">Aromatoleum anaerobium</name>
    <dbReference type="NCBI Taxonomy" id="182180"/>
    <lineage>
        <taxon>Bacteria</taxon>
        <taxon>Pseudomonadati</taxon>
        <taxon>Pseudomonadota</taxon>
        <taxon>Betaproteobacteria</taxon>
        <taxon>Rhodocyclales</taxon>
        <taxon>Rhodocyclaceae</taxon>
        <taxon>Aromatoleum</taxon>
    </lineage>
</organism>
<name>A0ABX1PUU7_9RHOO</name>
<evidence type="ECO:0008006" key="3">
    <source>
        <dbReference type="Google" id="ProtNLM"/>
    </source>
</evidence>
<gene>
    <name evidence="1" type="ORF">GO606_21175</name>
</gene>